<dbReference type="CDD" id="cd14688">
    <property type="entry name" value="bZIP_YAP"/>
    <property type="match status" value="1"/>
</dbReference>
<gene>
    <name evidence="2" type="ORF">N7539_002207</name>
</gene>
<protein>
    <recommendedName>
        <fullName evidence="4">BZIP domain-containing protein</fullName>
    </recommendedName>
</protein>
<accession>A0A9W9XI70</accession>
<dbReference type="GeneID" id="81622059"/>
<dbReference type="Proteomes" id="UP001148312">
    <property type="component" value="Unassembled WGS sequence"/>
</dbReference>
<evidence type="ECO:0000313" key="3">
    <source>
        <dbReference type="Proteomes" id="UP001148312"/>
    </source>
</evidence>
<sequence length="328" mass="35968">MKTKRGAERRDSSVSVGQEQDPLERRRLQNRVSQRNHRESDLAWIHKLKMIRIPRTGRKIRDRIAKLQERVVANELRAAAVLNGWDQLYSPPLPTSNNSFALGSNEWTPSNVTSPLSDSSLLAGPPFDCESQFWPVWSDSTSHFAPSTSAWDSSIISLIPGPSSGEEGRCTPGSNPLATQRTSSVFETCASWQAMPDGQSLENSCLMPSPSAIASSNSPLYYTVNEHALPQILKSLSTACPQSQIIVVVSPEQASQNTPGFSSSHWSLPTSGLTSHFEQSVSDPTVSCPCQAQAIPTAANTWMRPDPLFESHSVFGPVEPLQLFEPRK</sequence>
<organism evidence="2 3">
    <name type="scientific">Penicillium diatomitis</name>
    <dbReference type="NCBI Taxonomy" id="2819901"/>
    <lineage>
        <taxon>Eukaryota</taxon>
        <taxon>Fungi</taxon>
        <taxon>Dikarya</taxon>
        <taxon>Ascomycota</taxon>
        <taxon>Pezizomycotina</taxon>
        <taxon>Eurotiomycetes</taxon>
        <taxon>Eurotiomycetidae</taxon>
        <taxon>Eurotiales</taxon>
        <taxon>Aspergillaceae</taxon>
        <taxon>Penicillium</taxon>
    </lineage>
</organism>
<name>A0A9W9XI70_9EURO</name>
<feature type="region of interest" description="Disordered" evidence="1">
    <location>
        <begin position="1"/>
        <end position="34"/>
    </location>
</feature>
<comment type="caution">
    <text evidence="2">The sequence shown here is derived from an EMBL/GenBank/DDBJ whole genome shotgun (WGS) entry which is preliminary data.</text>
</comment>
<feature type="compositionally biased region" description="Basic and acidic residues" evidence="1">
    <location>
        <begin position="1"/>
        <end position="12"/>
    </location>
</feature>
<keyword evidence="3" id="KW-1185">Reference proteome</keyword>
<evidence type="ECO:0000313" key="2">
    <source>
        <dbReference type="EMBL" id="KAJ5493461.1"/>
    </source>
</evidence>
<evidence type="ECO:0000256" key="1">
    <source>
        <dbReference type="SAM" id="MobiDB-lite"/>
    </source>
</evidence>
<dbReference type="EMBL" id="JAPWDQ010000002">
    <property type="protein sequence ID" value="KAJ5493461.1"/>
    <property type="molecule type" value="Genomic_DNA"/>
</dbReference>
<dbReference type="AlphaFoldDB" id="A0A9W9XI70"/>
<dbReference type="RefSeq" id="XP_056793841.1">
    <property type="nucleotide sequence ID" value="XM_056931810.1"/>
</dbReference>
<reference evidence="2" key="1">
    <citation type="submission" date="2022-12" db="EMBL/GenBank/DDBJ databases">
        <authorList>
            <person name="Petersen C."/>
        </authorList>
    </citation>
    <scope>NUCLEOTIDE SEQUENCE</scope>
    <source>
        <strain evidence="2">IBT 30728</strain>
    </source>
</reference>
<evidence type="ECO:0008006" key="4">
    <source>
        <dbReference type="Google" id="ProtNLM"/>
    </source>
</evidence>
<proteinExistence type="predicted"/>
<reference evidence="2" key="2">
    <citation type="journal article" date="2023" name="IMA Fungus">
        <title>Comparative genomic study of the Penicillium genus elucidates a diverse pangenome and 15 lateral gene transfer events.</title>
        <authorList>
            <person name="Petersen C."/>
            <person name="Sorensen T."/>
            <person name="Nielsen M.R."/>
            <person name="Sondergaard T.E."/>
            <person name="Sorensen J.L."/>
            <person name="Fitzpatrick D.A."/>
            <person name="Frisvad J.C."/>
            <person name="Nielsen K.L."/>
        </authorList>
    </citation>
    <scope>NUCLEOTIDE SEQUENCE</scope>
    <source>
        <strain evidence="2">IBT 30728</strain>
    </source>
</reference>